<feature type="region of interest" description="Disordered" evidence="1">
    <location>
        <begin position="72"/>
        <end position="93"/>
    </location>
</feature>
<feature type="region of interest" description="Disordered" evidence="1">
    <location>
        <begin position="286"/>
        <end position="383"/>
    </location>
</feature>
<proteinExistence type="predicted"/>
<dbReference type="AlphaFoldDB" id="A0A813DND1"/>
<gene>
    <name evidence="2" type="ORF">PGLA1383_LOCUS9386</name>
</gene>
<feature type="compositionally biased region" description="Basic residues" evidence="1">
    <location>
        <begin position="74"/>
        <end position="91"/>
    </location>
</feature>
<feature type="non-terminal residue" evidence="2">
    <location>
        <position position="383"/>
    </location>
</feature>
<feature type="compositionally biased region" description="Low complexity" evidence="1">
    <location>
        <begin position="322"/>
        <end position="335"/>
    </location>
</feature>
<protein>
    <submittedName>
        <fullName evidence="2">Uncharacterized protein</fullName>
    </submittedName>
</protein>
<evidence type="ECO:0000313" key="2">
    <source>
        <dbReference type="EMBL" id="CAE8590670.1"/>
    </source>
</evidence>
<organism evidence="2 3">
    <name type="scientific">Polarella glacialis</name>
    <name type="common">Dinoflagellate</name>
    <dbReference type="NCBI Taxonomy" id="89957"/>
    <lineage>
        <taxon>Eukaryota</taxon>
        <taxon>Sar</taxon>
        <taxon>Alveolata</taxon>
        <taxon>Dinophyceae</taxon>
        <taxon>Suessiales</taxon>
        <taxon>Suessiaceae</taxon>
        <taxon>Polarella</taxon>
    </lineage>
</organism>
<name>A0A813DND1_POLGL</name>
<comment type="caution">
    <text evidence="2">The sequence shown here is derived from an EMBL/GenBank/DDBJ whole genome shotgun (WGS) entry which is preliminary data.</text>
</comment>
<dbReference type="EMBL" id="CAJNNV010004398">
    <property type="protein sequence ID" value="CAE8590670.1"/>
    <property type="molecule type" value="Genomic_DNA"/>
</dbReference>
<dbReference type="Pfam" id="PF08795">
    <property type="entry name" value="DUF1796"/>
    <property type="match status" value="1"/>
</dbReference>
<reference evidence="2" key="1">
    <citation type="submission" date="2021-02" db="EMBL/GenBank/DDBJ databases">
        <authorList>
            <person name="Dougan E. K."/>
            <person name="Rhodes N."/>
            <person name="Thang M."/>
            <person name="Chan C."/>
        </authorList>
    </citation>
    <scope>NUCLEOTIDE SEQUENCE</scope>
</reference>
<evidence type="ECO:0000313" key="3">
    <source>
        <dbReference type="Proteomes" id="UP000654075"/>
    </source>
</evidence>
<dbReference type="OrthoDB" id="424812at2759"/>
<accession>A0A813DND1</accession>
<keyword evidence="3" id="KW-1185">Reference proteome</keyword>
<sequence>MAPKQAPFTVSVSLGSFCFTAKFFEGKGLRKCKFPFDWLYSSAYMVRHALQDDFKSFLDRAQLLNPEDALVGAAKRRSPSTRSGTGHKKYGKMLYGSGRKGSDQKVVWPHHRLWSKDGEDLASFQRAVARFRQVTSKKDHRILFTLTCPVRSKASLEEVRSEEDEVSGGGKTLAVPQRGGPELSSVAQVKQLFQELQSLVRGSFHLDVVYLVLPAASEAQKRPVARTIMEAGSKKASLTIQELHCVGENTGLFFKNGLDTKSFQRLATDGKPFKLASVDDSVPVKMSDSLRTSRAPQRPARTARGAASKLRASIVAKRRAARATVTRRGTSAKGPPARRGRPPGAKKPVKASGAARLKRKIKVLQDNPKLPGGEAHARYESYK</sequence>
<dbReference type="Proteomes" id="UP000654075">
    <property type="component" value="Unassembled WGS sequence"/>
</dbReference>
<evidence type="ECO:0000256" key="1">
    <source>
        <dbReference type="SAM" id="MobiDB-lite"/>
    </source>
</evidence>
<dbReference type="InterPro" id="IPR014903">
    <property type="entry name" value="DUF1796"/>
</dbReference>
<dbReference type="OMA" id="CKFPFDW"/>
<feature type="region of interest" description="Disordered" evidence="1">
    <location>
        <begin position="159"/>
        <end position="179"/>
    </location>
</feature>